<comment type="caution">
    <text evidence="1">The sequence shown here is derived from an EMBL/GenBank/DDBJ whole genome shotgun (WGS) entry which is preliminary data.</text>
</comment>
<evidence type="ECO:0000313" key="1">
    <source>
        <dbReference type="EMBL" id="KAL2827664.1"/>
    </source>
</evidence>
<proteinExistence type="predicted"/>
<gene>
    <name evidence="1" type="ORF">BJY01DRAFT_229013</name>
</gene>
<reference evidence="1 2" key="1">
    <citation type="submission" date="2024-07" db="EMBL/GenBank/DDBJ databases">
        <title>Section-level genome sequencing and comparative genomics of Aspergillus sections Usti and Cavernicolus.</title>
        <authorList>
            <consortium name="Lawrence Berkeley National Laboratory"/>
            <person name="Nybo J.L."/>
            <person name="Vesth T.C."/>
            <person name="Theobald S."/>
            <person name="Frisvad J.C."/>
            <person name="Larsen T.O."/>
            <person name="Kjaerboelling I."/>
            <person name="Rothschild-Mancinelli K."/>
            <person name="Lyhne E.K."/>
            <person name="Kogle M.E."/>
            <person name="Barry K."/>
            <person name="Clum A."/>
            <person name="Na H."/>
            <person name="Ledsgaard L."/>
            <person name="Lin J."/>
            <person name="Lipzen A."/>
            <person name="Kuo A."/>
            <person name="Riley R."/>
            <person name="Mondo S."/>
            <person name="Labutti K."/>
            <person name="Haridas S."/>
            <person name="Pangalinan J."/>
            <person name="Salamov A.A."/>
            <person name="Simmons B.A."/>
            <person name="Magnuson J.K."/>
            <person name="Chen J."/>
            <person name="Drula E."/>
            <person name="Henrissat B."/>
            <person name="Wiebenga A."/>
            <person name="Lubbers R.J."/>
            <person name="Gomes A.C."/>
            <person name="Makela M.R."/>
            <person name="Stajich J."/>
            <person name="Grigoriev I.V."/>
            <person name="Mortensen U.H."/>
            <person name="De Vries R.P."/>
            <person name="Baker S.E."/>
            <person name="Andersen M.R."/>
        </authorList>
    </citation>
    <scope>NUCLEOTIDE SEQUENCE [LARGE SCALE GENOMIC DNA]</scope>
    <source>
        <strain evidence="1 2">CBS 123904</strain>
    </source>
</reference>
<organism evidence="1 2">
    <name type="scientific">Aspergillus pseudoustus</name>
    <dbReference type="NCBI Taxonomy" id="1810923"/>
    <lineage>
        <taxon>Eukaryota</taxon>
        <taxon>Fungi</taxon>
        <taxon>Dikarya</taxon>
        <taxon>Ascomycota</taxon>
        <taxon>Pezizomycotina</taxon>
        <taxon>Eurotiomycetes</taxon>
        <taxon>Eurotiomycetidae</taxon>
        <taxon>Eurotiales</taxon>
        <taxon>Aspergillaceae</taxon>
        <taxon>Aspergillus</taxon>
        <taxon>Aspergillus subgen. Nidulantes</taxon>
    </lineage>
</organism>
<sequence length="75" mass="8682">MPAGIAVAGRGRSRGIRRRRGRLHLLDQPELRHDTNRRPRAYQRVCRRLRLRGEPHLLLSHQSGGSTGQLAFWHL</sequence>
<dbReference type="EMBL" id="JBFXLU010000390">
    <property type="protein sequence ID" value="KAL2827664.1"/>
    <property type="molecule type" value="Genomic_DNA"/>
</dbReference>
<protein>
    <submittedName>
        <fullName evidence="1">Uncharacterized protein</fullName>
    </submittedName>
</protein>
<accession>A0ABR4IIQ2</accession>
<name>A0ABR4IIQ2_9EURO</name>
<dbReference type="Proteomes" id="UP001610446">
    <property type="component" value="Unassembled WGS sequence"/>
</dbReference>
<evidence type="ECO:0000313" key="2">
    <source>
        <dbReference type="Proteomes" id="UP001610446"/>
    </source>
</evidence>
<keyword evidence="2" id="KW-1185">Reference proteome</keyword>